<dbReference type="Proteomes" id="UP001160148">
    <property type="component" value="Unassembled WGS sequence"/>
</dbReference>
<evidence type="ECO:0000313" key="1">
    <source>
        <dbReference type="EMBL" id="CAI6372525.1"/>
    </source>
</evidence>
<evidence type="ECO:0000313" key="2">
    <source>
        <dbReference type="Proteomes" id="UP001160148"/>
    </source>
</evidence>
<name>A0AAV0XVG0_9HEMI</name>
<dbReference type="AlphaFoldDB" id="A0AAV0XVG0"/>
<proteinExistence type="predicted"/>
<comment type="caution">
    <text evidence="1">The sequence shown here is derived from an EMBL/GenBank/DDBJ whole genome shotgun (WGS) entry which is preliminary data.</text>
</comment>
<organism evidence="1 2">
    <name type="scientific">Macrosiphum euphorbiae</name>
    <name type="common">potato aphid</name>
    <dbReference type="NCBI Taxonomy" id="13131"/>
    <lineage>
        <taxon>Eukaryota</taxon>
        <taxon>Metazoa</taxon>
        <taxon>Ecdysozoa</taxon>
        <taxon>Arthropoda</taxon>
        <taxon>Hexapoda</taxon>
        <taxon>Insecta</taxon>
        <taxon>Pterygota</taxon>
        <taxon>Neoptera</taxon>
        <taxon>Paraneoptera</taxon>
        <taxon>Hemiptera</taxon>
        <taxon>Sternorrhyncha</taxon>
        <taxon>Aphidomorpha</taxon>
        <taxon>Aphidoidea</taxon>
        <taxon>Aphididae</taxon>
        <taxon>Macrosiphini</taxon>
        <taxon>Macrosiphum</taxon>
    </lineage>
</organism>
<sequence>MNIDDGLFVACNSLSDFSDQFIVDDSSLSNDLLELQPLATSNNPTPLSEDDKTSIRNLLDGWNMGYLFQTCLSEFKCITSIAAIICSD</sequence>
<keyword evidence="2" id="KW-1185">Reference proteome</keyword>
<accession>A0AAV0XVG0</accession>
<reference evidence="1 2" key="1">
    <citation type="submission" date="2023-01" db="EMBL/GenBank/DDBJ databases">
        <authorList>
            <person name="Whitehead M."/>
        </authorList>
    </citation>
    <scope>NUCLEOTIDE SEQUENCE [LARGE SCALE GENOMIC DNA]</scope>
</reference>
<protein>
    <submittedName>
        <fullName evidence="1">Uncharacterized protein</fullName>
    </submittedName>
</protein>
<gene>
    <name evidence="1" type="ORF">MEUPH1_LOCUS26381</name>
</gene>
<dbReference type="EMBL" id="CARXXK010001040">
    <property type="protein sequence ID" value="CAI6372525.1"/>
    <property type="molecule type" value="Genomic_DNA"/>
</dbReference>